<dbReference type="AlphaFoldDB" id="R0KUA3"/>
<protein>
    <submittedName>
        <fullName evidence="1">Uncharacterized protein</fullName>
    </submittedName>
</protein>
<evidence type="ECO:0000313" key="1">
    <source>
        <dbReference type="EMBL" id="EOB13802.1"/>
    </source>
</evidence>
<evidence type="ECO:0000313" key="2">
    <source>
        <dbReference type="Proteomes" id="UP000016927"/>
    </source>
</evidence>
<proteinExistence type="predicted"/>
<reference evidence="1 2" key="1">
    <citation type="journal article" date="2013" name="BMC Genomics">
        <title>Comparative genomics of parasitic silkworm microsporidia reveal an association between genome expansion and host adaptation.</title>
        <authorList>
            <person name="Pan G."/>
            <person name="Xu J."/>
            <person name="Li T."/>
            <person name="Xia Q."/>
            <person name="Liu S.L."/>
            <person name="Zhang G."/>
            <person name="Li S."/>
            <person name="Li C."/>
            <person name="Liu H."/>
            <person name="Yang L."/>
            <person name="Liu T."/>
            <person name="Zhang X."/>
            <person name="Wu Z."/>
            <person name="Fan W."/>
            <person name="Dang X."/>
            <person name="Xiang H."/>
            <person name="Tao M."/>
            <person name="Li Y."/>
            <person name="Hu J."/>
            <person name="Li Z."/>
            <person name="Lin L."/>
            <person name="Luo J."/>
            <person name="Geng L."/>
            <person name="Wang L."/>
            <person name="Long M."/>
            <person name="Wan Y."/>
            <person name="He N."/>
            <person name="Zhang Z."/>
            <person name="Lu C."/>
            <person name="Keeling P.J."/>
            <person name="Wang J."/>
            <person name="Xiang Z."/>
            <person name="Zhou Z."/>
        </authorList>
    </citation>
    <scope>NUCLEOTIDE SEQUENCE [LARGE SCALE GENOMIC DNA]</scope>
    <source>
        <strain evidence="2">CQ1 / CVCC 102059</strain>
    </source>
</reference>
<dbReference type="VEuPathDB" id="MicrosporidiaDB:NBO_58g0008"/>
<dbReference type="EMBL" id="KB908966">
    <property type="protein sequence ID" value="EOB13802.1"/>
    <property type="molecule type" value="Genomic_DNA"/>
</dbReference>
<keyword evidence="2" id="KW-1185">Reference proteome</keyword>
<name>R0KUA3_NOSB1</name>
<dbReference type="Proteomes" id="UP000016927">
    <property type="component" value="Unassembled WGS sequence"/>
</dbReference>
<accession>R0KUA3</accession>
<dbReference type="HOGENOM" id="CLU_208698_0_0_1"/>
<sequence>MESPLKQRRNKILKRLNITLNTTFNTIIDINKSLESIIKMNKSLEETSEIFKIWREKMV</sequence>
<organism evidence="1 2">
    <name type="scientific">Nosema bombycis (strain CQ1 / CVCC 102059)</name>
    <name type="common">Microsporidian parasite</name>
    <name type="synonym">Pebrine of silkworm</name>
    <dbReference type="NCBI Taxonomy" id="578461"/>
    <lineage>
        <taxon>Eukaryota</taxon>
        <taxon>Fungi</taxon>
        <taxon>Fungi incertae sedis</taxon>
        <taxon>Microsporidia</taxon>
        <taxon>Nosematidae</taxon>
        <taxon>Nosema</taxon>
    </lineage>
</organism>
<gene>
    <name evidence="1" type="ORF">NBO_58g0008</name>
</gene>
<dbReference type="OMA" id="CILYEIN"/>